<dbReference type="InterPro" id="IPR005162">
    <property type="entry name" value="Retrotrans_gag_dom"/>
</dbReference>
<accession>A0A9P0ZF68</accession>
<reference evidence="3" key="1">
    <citation type="submission" date="2022-07" db="EMBL/GenBank/DDBJ databases">
        <authorList>
            <person name="Macas J."/>
            <person name="Novak P."/>
            <person name="Neumann P."/>
        </authorList>
    </citation>
    <scope>NUCLEOTIDE SEQUENCE</scope>
</reference>
<evidence type="ECO:0000259" key="2">
    <source>
        <dbReference type="Pfam" id="PF03732"/>
    </source>
</evidence>
<dbReference type="EMBL" id="CAMAPE010000035">
    <property type="protein sequence ID" value="CAH9097842.1"/>
    <property type="molecule type" value="Genomic_DNA"/>
</dbReference>
<feature type="compositionally biased region" description="Low complexity" evidence="1">
    <location>
        <begin position="23"/>
        <end position="39"/>
    </location>
</feature>
<evidence type="ECO:0000256" key="1">
    <source>
        <dbReference type="SAM" id="MobiDB-lite"/>
    </source>
</evidence>
<dbReference type="Pfam" id="PF03732">
    <property type="entry name" value="Retrotrans_gag"/>
    <property type="match status" value="1"/>
</dbReference>
<dbReference type="Proteomes" id="UP001152484">
    <property type="component" value="Unassembled WGS sequence"/>
</dbReference>
<name>A0A9P0ZF68_CUSEU</name>
<protein>
    <recommendedName>
        <fullName evidence="2">Retrotransposon gag domain-containing protein</fullName>
    </recommendedName>
</protein>
<feature type="domain" description="Retrotransposon gag" evidence="2">
    <location>
        <begin position="99"/>
        <end position="192"/>
    </location>
</feature>
<proteinExistence type="predicted"/>
<dbReference type="OrthoDB" id="1936908at2759"/>
<sequence length="266" mass="31414">MSDVLEWYLENKGKREQRRQARQARQAMGQGSRGASSAPAGAFGGDTMVRIYKYLKEARALGCKSFDGKGDISEAADWIKKLNDASRDMQIGLDMKLRVATRLLDGVAAVWWEGVEGMFRVEATWENFEVEFYDEYCYEFEINLKRREYTNLKQEDDCSVRQLEQRFRDLARFILEYSLDENRMTNHFWDALELDIRDRATYHHHMTFSQIVDQELLGETQWNERKTRDAEEANKWRWGNSRPQDHSWKHHVGGGSSIFSKYFLFF</sequence>
<evidence type="ECO:0000313" key="4">
    <source>
        <dbReference type="Proteomes" id="UP001152484"/>
    </source>
</evidence>
<gene>
    <name evidence="3" type="ORF">CEURO_LOCUS14050</name>
</gene>
<keyword evidence="4" id="KW-1185">Reference proteome</keyword>
<organism evidence="3 4">
    <name type="scientific">Cuscuta europaea</name>
    <name type="common">European dodder</name>
    <dbReference type="NCBI Taxonomy" id="41803"/>
    <lineage>
        <taxon>Eukaryota</taxon>
        <taxon>Viridiplantae</taxon>
        <taxon>Streptophyta</taxon>
        <taxon>Embryophyta</taxon>
        <taxon>Tracheophyta</taxon>
        <taxon>Spermatophyta</taxon>
        <taxon>Magnoliopsida</taxon>
        <taxon>eudicotyledons</taxon>
        <taxon>Gunneridae</taxon>
        <taxon>Pentapetalae</taxon>
        <taxon>asterids</taxon>
        <taxon>lamiids</taxon>
        <taxon>Solanales</taxon>
        <taxon>Convolvulaceae</taxon>
        <taxon>Cuscuteae</taxon>
        <taxon>Cuscuta</taxon>
        <taxon>Cuscuta subgen. Cuscuta</taxon>
    </lineage>
</organism>
<evidence type="ECO:0000313" key="3">
    <source>
        <dbReference type="EMBL" id="CAH9097842.1"/>
    </source>
</evidence>
<feature type="region of interest" description="Disordered" evidence="1">
    <location>
        <begin position="15"/>
        <end position="39"/>
    </location>
</feature>
<dbReference type="AlphaFoldDB" id="A0A9P0ZF68"/>
<comment type="caution">
    <text evidence="3">The sequence shown here is derived from an EMBL/GenBank/DDBJ whole genome shotgun (WGS) entry which is preliminary data.</text>
</comment>